<keyword evidence="1" id="KW-0732">Signal</keyword>
<dbReference type="RefSeq" id="WP_212535508.1">
    <property type="nucleotide sequence ID" value="NZ_JAGTUU010000002.1"/>
</dbReference>
<proteinExistence type="predicted"/>
<gene>
    <name evidence="2" type="ORF">KB874_05255</name>
</gene>
<dbReference type="PROSITE" id="PS51257">
    <property type="entry name" value="PROKAR_LIPOPROTEIN"/>
    <property type="match status" value="1"/>
</dbReference>
<reference evidence="2" key="1">
    <citation type="submission" date="2021-04" db="EMBL/GenBank/DDBJ databases">
        <authorList>
            <person name="Yoon J."/>
        </authorList>
    </citation>
    <scope>NUCLEOTIDE SEQUENCE</scope>
    <source>
        <strain evidence="2">KMU-90</strain>
    </source>
</reference>
<evidence type="ECO:0000313" key="2">
    <source>
        <dbReference type="EMBL" id="MBS0123534.1"/>
    </source>
</evidence>
<organism evidence="2 3">
    <name type="scientific">Thetidibacter halocola</name>
    <dbReference type="NCBI Taxonomy" id="2827239"/>
    <lineage>
        <taxon>Bacteria</taxon>
        <taxon>Pseudomonadati</taxon>
        <taxon>Pseudomonadota</taxon>
        <taxon>Alphaproteobacteria</taxon>
        <taxon>Rhodobacterales</taxon>
        <taxon>Roseobacteraceae</taxon>
        <taxon>Thetidibacter</taxon>
    </lineage>
</organism>
<dbReference type="Proteomes" id="UP000681356">
    <property type="component" value="Unassembled WGS sequence"/>
</dbReference>
<protein>
    <recommendedName>
        <fullName evidence="4">Argininosuccinate lyase</fullName>
    </recommendedName>
</protein>
<keyword evidence="3" id="KW-1185">Reference proteome</keyword>
<evidence type="ECO:0008006" key="4">
    <source>
        <dbReference type="Google" id="ProtNLM"/>
    </source>
</evidence>
<name>A0A8J7WE55_9RHOB</name>
<feature type="chain" id="PRO_5035151588" description="Argininosuccinate lyase" evidence="1">
    <location>
        <begin position="20"/>
        <end position="56"/>
    </location>
</feature>
<feature type="signal peptide" evidence="1">
    <location>
        <begin position="1"/>
        <end position="19"/>
    </location>
</feature>
<dbReference type="EMBL" id="JAGTUU010000002">
    <property type="protein sequence ID" value="MBS0123534.1"/>
    <property type="molecule type" value="Genomic_DNA"/>
</dbReference>
<evidence type="ECO:0000313" key="3">
    <source>
        <dbReference type="Proteomes" id="UP000681356"/>
    </source>
</evidence>
<dbReference type="AlphaFoldDB" id="A0A8J7WE55"/>
<sequence length="56" mass="5521">MRAALILSLMALAACGADGEPIRPTATTTVGVGSDGVSTSTSVTVQRGSFGLGVRL</sequence>
<accession>A0A8J7WE55</accession>
<comment type="caution">
    <text evidence="2">The sequence shown here is derived from an EMBL/GenBank/DDBJ whole genome shotgun (WGS) entry which is preliminary data.</text>
</comment>
<evidence type="ECO:0000256" key="1">
    <source>
        <dbReference type="SAM" id="SignalP"/>
    </source>
</evidence>